<dbReference type="EMBL" id="QRBF01000008">
    <property type="protein sequence ID" value="RDS81025.1"/>
    <property type="molecule type" value="Genomic_DNA"/>
</dbReference>
<organism evidence="1 2">
    <name type="scientific">Dyella psychrodurans</name>
    <dbReference type="NCBI Taxonomy" id="1927960"/>
    <lineage>
        <taxon>Bacteria</taxon>
        <taxon>Pseudomonadati</taxon>
        <taxon>Pseudomonadota</taxon>
        <taxon>Gammaproteobacteria</taxon>
        <taxon>Lysobacterales</taxon>
        <taxon>Rhodanobacteraceae</taxon>
        <taxon>Dyella</taxon>
    </lineage>
</organism>
<reference evidence="1 2" key="1">
    <citation type="submission" date="2018-07" db="EMBL/GenBank/DDBJ databases">
        <title>Dyella monticola sp. nov. and Dyella psychrodurans sp. nov. isolated from monsoon evergreen broad-leaved forest soil of Dinghu Mountain, China.</title>
        <authorList>
            <person name="Gao Z."/>
            <person name="Qiu L."/>
        </authorList>
    </citation>
    <scope>NUCLEOTIDE SEQUENCE [LARGE SCALE GENOMIC DNA]</scope>
    <source>
        <strain evidence="1 2">4MSK11</strain>
    </source>
</reference>
<evidence type="ECO:0000313" key="1">
    <source>
        <dbReference type="EMBL" id="RDS81025.1"/>
    </source>
</evidence>
<dbReference type="Proteomes" id="UP000255334">
    <property type="component" value="Unassembled WGS sequence"/>
</dbReference>
<accession>A0A370WYI0</accession>
<comment type="caution">
    <text evidence="1">The sequence shown here is derived from an EMBL/GenBank/DDBJ whole genome shotgun (WGS) entry which is preliminary data.</text>
</comment>
<keyword evidence="2" id="KW-1185">Reference proteome</keyword>
<name>A0A370WYI0_9GAMM</name>
<gene>
    <name evidence="1" type="ORF">DWU99_18415</name>
</gene>
<evidence type="ECO:0000313" key="2">
    <source>
        <dbReference type="Proteomes" id="UP000255334"/>
    </source>
</evidence>
<dbReference type="AlphaFoldDB" id="A0A370WYI0"/>
<proteinExistence type="predicted"/>
<protein>
    <submittedName>
        <fullName evidence="1">Uncharacterized protein</fullName>
    </submittedName>
</protein>
<sequence length="116" mass="13107">MQLEAQTLRLRVDEAELAQLLSGSVTENRTQLPDGRTEIQQLQLAASPHWQRNDATWLIGLPEWEVRALSERLPSREGLQFDLPTPSGGTLQVLFDVDVRDSTRRRMHKSSEGDAS</sequence>